<dbReference type="Proteomes" id="UP001161247">
    <property type="component" value="Chromosome 7"/>
</dbReference>
<gene>
    <name evidence="2" type="ORF">OLC1_LOCUS20941</name>
</gene>
<keyword evidence="3" id="KW-1185">Reference proteome</keyword>
<protein>
    <submittedName>
        <fullName evidence="2">OLC1v1014720C1</fullName>
    </submittedName>
</protein>
<evidence type="ECO:0000313" key="2">
    <source>
        <dbReference type="EMBL" id="CAI9114086.1"/>
    </source>
</evidence>
<name>A0AAV1E1X2_OLDCO</name>
<accession>A0AAV1E1X2</accession>
<proteinExistence type="predicted"/>
<feature type="region of interest" description="Disordered" evidence="1">
    <location>
        <begin position="77"/>
        <end position="137"/>
    </location>
</feature>
<feature type="compositionally biased region" description="Low complexity" evidence="1">
    <location>
        <begin position="99"/>
        <end position="108"/>
    </location>
</feature>
<reference evidence="2" key="1">
    <citation type="submission" date="2023-03" db="EMBL/GenBank/DDBJ databases">
        <authorList>
            <person name="Julca I."/>
        </authorList>
    </citation>
    <scope>NUCLEOTIDE SEQUENCE</scope>
</reference>
<feature type="compositionally biased region" description="Basic residues" evidence="1">
    <location>
        <begin position="125"/>
        <end position="135"/>
    </location>
</feature>
<evidence type="ECO:0000256" key="1">
    <source>
        <dbReference type="SAM" id="MobiDB-lite"/>
    </source>
</evidence>
<organism evidence="2 3">
    <name type="scientific">Oldenlandia corymbosa var. corymbosa</name>
    <dbReference type="NCBI Taxonomy" id="529605"/>
    <lineage>
        <taxon>Eukaryota</taxon>
        <taxon>Viridiplantae</taxon>
        <taxon>Streptophyta</taxon>
        <taxon>Embryophyta</taxon>
        <taxon>Tracheophyta</taxon>
        <taxon>Spermatophyta</taxon>
        <taxon>Magnoliopsida</taxon>
        <taxon>eudicotyledons</taxon>
        <taxon>Gunneridae</taxon>
        <taxon>Pentapetalae</taxon>
        <taxon>asterids</taxon>
        <taxon>lamiids</taxon>
        <taxon>Gentianales</taxon>
        <taxon>Rubiaceae</taxon>
        <taxon>Rubioideae</taxon>
        <taxon>Spermacoceae</taxon>
        <taxon>Hedyotis-Oldenlandia complex</taxon>
        <taxon>Oldenlandia</taxon>
    </lineage>
</organism>
<evidence type="ECO:0000313" key="3">
    <source>
        <dbReference type="Proteomes" id="UP001161247"/>
    </source>
</evidence>
<sequence>MWKFHPSSEKEAVSDGSVIVGYKRSFDFQPFEQNSSLRNGPNGQWTMIEYCILVSPPPPITSCVNYTGYTETSWAAVASGGEGQPQPPRPSGIRGRGFPRGIRGSPGRVDPPSGGEAEAEPRLRSGTRGRGRTRVRGGSCRVDPRYSSFYTTCLVENEAGLMMIDNGMPASYASGFLVDKLGLPTTTLHPPRRVTLLNGKLSEGRQQQQVESKPLCLEPNLKKLSEEGQQEVESKPLCLEPDLKKSRVTEPSSYLSKFPLVDCLLRRFMPPN</sequence>
<dbReference type="AlphaFoldDB" id="A0AAV1E1X2"/>
<dbReference type="EMBL" id="OX459124">
    <property type="protein sequence ID" value="CAI9114086.1"/>
    <property type="molecule type" value="Genomic_DNA"/>
</dbReference>